<keyword evidence="2" id="KW-0812">Transmembrane</keyword>
<evidence type="ECO:0000256" key="2">
    <source>
        <dbReference type="SAM" id="Phobius"/>
    </source>
</evidence>
<dbReference type="AlphaFoldDB" id="A0A177XYY0"/>
<dbReference type="InterPro" id="IPR043128">
    <property type="entry name" value="Rev_trsase/Diguanyl_cyclase"/>
</dbReference>
<dbReference type="GO" id="GO:0052621">
    <property type="term" value="F:diguanylate cyclase activity"/>
    <property type="evidence" value="ECO:0007669"/>
    <property type="project" value="UniProtKB-EC"/>
</dbReference>
<protein>
    <recommendedName>
        <fullName evidence="1">diguanylate cyclase</fullName>
        <ecNumber evidence="1">2.7.7.65</ecNumber>
    </recommendedName>
</protein>
<dbReference type="Pfam" id="PF00990">
    <property type="entry name" value="GGDEF"/>
    <property type="match status" value="1"/>
</dbReference>
<dbReference type="PANTHER" id="PTHR45138:SF6">
    <property type="entry name" value="DIGUANYLATE CYCLASE DGCN"/>
    <property type="match status" value="1"/>
</dbReference>
<dbReference type="EC" id="2.7.7.65" evidence="1"/>
<evidence type="ECO:0000256" key="1">
    <source>
        <dbReference type="ARBA" id="ARBA00012528"/>
    </source>
</evidence>
<sequence>MWKLNNTSDPSTLLKRAKYLLLLLSVVLIAANLFFLSATRQHAQSYSEQQNQATWFLLQLTKEFTELKAIVPFSTNNNEYLDNALLKYELTWSRFDLLLTSDEADSFISLPGAREFFTTLFTHFQSLEPKLEQLNSQQQADALSVELDALYHSMIKYVNTNFRVKSPLYEYQQQAAKNLNQIQLTSLLLLIVCVVLVTFILHKESEYHRQQSLTDSLTGIANRLALFNDLKWRIHNDYPFHLFLLDLNGFKEVNDQHGHQAGDRVLKAFAERLSCLDAICYRIGGDEFAVISDKIDENEIASITNDIHHKMRASIIVTDGTAIHMSSSVGSAHFPEDAEESNELMLIADSRMYIEKHASRKVDATNTVG</sequence>
<dbReference type="SUPFAM" id="SSF55073">
    <property type="entry name" value="Nucleotide cyclase"/>
    <property type="match status" value="1"/>
</dbReference>
<keyword evidence="2" id="KW-1133">Transmembrane helix</keyword>
<name>A0A177XYY0_9VIBR</name>
<organism evidence="4 5">
    <name type="scientific">Vibrio bivalvicida</name>
    <dbReference type="NCBI Taxonomy" id="1276888"/>
    <lineage>
        <taxon>Bacteria</taxon>
        <taxon>Pseudomonadati</taxon>
        <taxon>Pseudomonadota</taxon>
        <taxon>Gammaproteobacteria</taxon>
        <taxon>Vibrionales</taxon>
        <taxon>Vibrionaceae</taxon>
        <taxon>Vibrio</taxon>
        <taxon>Vibrio oreintalis group</taxon>
    </lineage>
</organism>
<evidence type="ECO:0000259" key="3">
    <source>
        <dbReference type="PROSITE" id="PS50887"/>
    </source>
</evidence>
<dbReference type="GO" id="GO:0043709">
    <property type="term" value="P:cell adhesion involved in single-species biofilm formation"/>
    <property type="evidence" value="ECO:0007669"/>
    <property type="project" value="TreeGrafter"/>
</dbReference>
<accession>A0A177XYY0</accession>
<dbReference type="InterPro" id="IPR050469">
    <property type="entry name" value="Diguanylate_Cyclase"/>
</dbReference>
<dbReference type="NCBIfam" id="TIGR00254">
    <property type="entry name" value="GGDEF"/>
    <property type="match status" value="1"/>
</dbReference>
<dbReference type="CDD" id="cd01949">
    <property type="entry name" value="GGDEF"/>
    <property type="match status" value="1"/>
</dbReference>
<dbReference type="InterPro" id="IPR000160">
    <property type="entry name" value="GGDEF_dom"/>
</dbReference>
<proteinExistence type="predicted"/>
<dbReference type="SMART" id="SM00267">
    <property type="entry name" value="GGDEF"/>
    <property type="match status" value="1"/>
</dbReference>
<dbReference type="Proteomes" id="UP000078406">
    <property type="component" value="Unassembled WGS sequence"/>
</dbReference>
<dbReference type="Gene3D" id="3.30.70.270">
    <property type="match status" value="1"/>
</dbReference>
<dbReference type="PANTHER" id="PTHR45138">
    <property type="entry name" value="REGULATORY COMPONENTS OF SENSORY TRANSDUCTION SYSTEM"/>
    <property type="match status" value="1"/>
</dbReference>
<reference evidence="4 5" key="1">
    <citation type="journal article" date="2016" name="Syst. Appl. Microbiol.">
        <title>Vibrio bivalvicida sp. nov., a novel larval pathogen for bivalve molluscs reared in a hatchery.</title>
        <authorList>
            <person name="Dubert J."/>
            <person name="Romalde J.L."/>
            <person name="Prado S."/>
            <person name="Barja J.L."/>
        </authorList>
    </citation>
    <scope>NUCLEOTIDE SEQUENCE [LARGE SCALE GENOMIC DNA]</scope>
    <source>
        <strain evidence="4 5">605</strain>
    </source>
</reference>
<feature type="transmembrane region" description="Helical" evidence="2">
    <location>
        <begin position="182"/>
        <end position="201"/>
    </location>
</feature>
<dbReference type="PROSITE" id="PS50887">
    <property type="entry name" value="GGDEF"/>
    <property type="match status" value="1"/>
</dbReference>
<comment type="caution">
    <text evidence="4">The sequence shown here is derived from an EMBL/GenBank/DDBJ whole genome shotgun (WGS) entry which is preliminary data.</text>
</comment>
<dbReference type="GO" id="GO:1902201">
    <property type="term" value="P:negative regulation of bacterial-type flagellum-dependent cell motility"/>
    <property type="evidence" value="ECO:0007669"/>
    <property type="project" value="TreeGrafter"/>
</dbReference>
<dbReference type="InterPro" id="IPR029787">
    <property type="entry name" value="Nucleotide_cyclase"/>
</dbReference>
<evidence type="ECO:0000313" key="4">
    <source>
        <dbReference type="EMBL" id="OAJ93495.1"/>
    </source>
</evidence>
<keyword evidence="2" id="KW-0472">Membrane</keyword>
<feature type="domain" description="GGDEF" evidence="3">
    <location>
        <begin position="238"/>
        <end position="369"/>
    </location>
</feature>
<dbReference type="GO" id="GO:0005886">
    <property type="term" value="C:plasma membrane"/>
    <property type="evidence" value="ECO:0007669"/>
    <property type="project" value="TreeGrafter"/>
</dbReference>
<dbReference type="RefSeq" id="WP_054961931.1">
    <property type="nucleotide sequence ID" value="NZ_LLEI02000043.1"/>
</dbReference>
<gene>
    <name evidence="4" type="ORF">APB76_16220</name>
</gene>
<evidence type="ECO:0000313" key="5">
    <source>
        <dbReference type="Proteomes" id="UP000078406"/>
    </source>
</evidence>
<dbReference type="EMBL" id="LLEI02000043">
    <property type="protein sequence ID" value="OAJ93495.1"/>
    <property type="molecule type" value="Genomic_DNA"/>
</dbReference>